<dbReference type="Proteomes" id="UP000028501">
    <property type="component" value="Chromosome"/>
</dbReference>
<dbReference type="GO" id="GO:0016779">
    <property type="term" value="F:nucleotidyltransferase activity"/>
    <property type="evidence" value="ECO:0007669"/>
    <property type="project" value="InterPro"/>
</dbReference>
<feature type="domain" description="Polymerase nucleotidyl transferase" evidence="1">
    <location>
        <begin position="23"/>
        <end position="98"/>
    </location>
</feature>
<dbReference type="AlphaFoldDB" id="A0A075WFP0"/>
<dbReference type="Pfam" id="PF01909">
    <property type="entry name" value="NTP_transf_2"/>
    <property type="match status" value="1"/>
</dbReference>
<evidence type="ECO:0000313" key="3">
    <source>
        <dbReference type="Proteomes" id="UP000028501"/>
    </source>
</evidence>
<dbReference type="Gene3D" id="3.30.460.10">
    <property type="entry name" value="Beta Polymerase, domain 2"/>
    <property type="match status" value="1"/>
</dbReference>
<organism evidence="2 3">
    <name type="scientific">Archaeoglobus fulgidus DSM 8774</name>
    <dbReference type="NCBI Taxonomy" id="1344584"/>
    <lineage>
        <taxon>Archaea</taxon>
        <taxon>Methanobacteriati</taxon>
        <taxon>Methanobacteriota</taxon>
        <taxon>Archaeoglobi</taxon>
        <taxon>Archaeoglobales</taxon>
        <taxon>Archaeoglobaceae</taxon>
        <taxon>Archaeoglobus</taxon>
    </lineage>
</organism>
<sequence length="109" mass="12983">MIEYYRKLKENEKFFDNAHEIAKEIKEKAKRIFDDCDVFIVGSFARKKHTLSSDLDILIVSSKVPEKINFAEYCSIVKSLTEDSRINIHLINREKFGEMRKYYEPMIEI</sequence>
<dbReference type="HOGENOM" id="CLU_159724_0_1_2"/>
<gene>
    <name evidence="2" type="ORF">AFULGI_00018370</name>
</gene>
<evidence type="ECO:0000313" key="2">
    <source>
        <dbReference type="EMBL" id="AIG98592.1"/>
    </source>
</evidence>
<dbReference type="KEGG" id="afg:AFULGI_00018370"/>
<dbReference type="SUPFAM" id="SSF81301">
    <property type="entry name" value="Nucleotidyltransferase"/>
    <property type="match status" value="1"/>
</dbReference>
<dbReference type="PANTHER" id="PTHR37030:SF3">
    <property type="entry name" value="POLYMERASE NUCLEOTIDYL TRANSFERASE DOMAIN-CONTAINING PROTEIN"/>
    <property type="match status" value="1"/>
</dbReference>
<dbReference type="InterPro" id="IPR002934">
    <property type="entry name" value="Polymerase_NTP_transf_dom"/>
</dbReference>
<proteinExistence type="predicted"/>
<dbReference type="InterPro" id="IPR043519">
    <property type="entry name" value="NT_sf"/>
</dbReference>
<dbReference type="GeneID" id="24795333"/>
<dbReference type="EMBL" id="CP006577">
    <property type="protein sequence ID" value="AIG98592.1"/>
    <property type="molecule type" value="Genomic_DNA"/>
</dbReference>
<evidence type="ECO:0000259" key="1">
    <source>
        <dbReference type="Pfam" id="PF01909"/>
    </source>
</evidence>
<accession>A0A075WFP0</accession>
<protein>
    <submittedName>
        <fullName evidence="2">Nucleotidyltransferase domain protein</fullName>
    </submittedName>
</protein>
<dbReference type="CDD" id="cd05403">
    <property type="entry name" value="NT_KNTase_like"/>
    <property type="match status" value="1"/>
</dbReference>
<keyword evidence="2" id="KW-0808">Transferase</keyword>
<dbReference type="RefSeq" id="WP_048095971.1">
    <property type="nucleotide sequence ID" value="NZ_CP006577.1"/>
</dbReference>
<reference evidence="2 3" key="1">
    <citation type="submission" date="2013-07" db="EMBL/GenBank/DDBJ databases">
        <title>Genome of Archaeoglobus fulgidus.</title>
        <authorList>
            <person name="Fiebig A."/>
            <person name="Birkeland N.-K."/>
        </authorList>
    </citation>
    <scope>NUCLEOTIDE SEQUENCE [LARGE SCALE GENOMIC DNA]</scope>
    <source>
        <strain evidence="2 3">DSM 8774</strain>
    </source>
</reference>
<name>A0A075WFP0_ARCFL</name>
<dbReference type="PANTHER" id="PTHR37030">
    <property type="entry name" value="NUCLEOTIDYLTRANSFERASE"/>
    <property type="match status" value="1"/>
</dbReference>